<gene>
    <name evidence="9" type="ORF">MON38_13500</name>
</gene>
<dbReference type="Pfam" id="PF14322">
    <property type="entry name" value="SusD-like_3"/>
    <property type="match status" value="1"/>
</dbReference>
<dbReference type="InterPro" id="IPR012944">
    <property type="entry name" value="SusD_RagB_dom"/>
</dbReference>
<dbReference type="Pfam" id="PF07980">
    <property type="entry name" value="SusD_RagB"/>
    <property type="match status" value="1"/>
</dbReference>
<reference evidence="9" key="1">
    <citation type="submission" date="2022-03" db="EMBL/GenBank/DDBJ databases">
        <title>Bacterial whole genome sequence for Hymenobacter sp. DH14.</title>
        <authorList>
            <person name="Le V."/>
        </authorList>
    </citation>
    <scope>NUCLEOTIDE SEQUENCE</scope>
    <source>
        <strain evidence="9">DH14</strain>
    </source>
</reference>
<dbReference type="GO" id="GO:0009279">
    <property type="term" value="C:cell outer membrane"/>
    <property type="evidence" value="ECO:0007669"/>
    <property type="project" value="UniProtKB-SubCell"/>
</dbReference>
<evidence type="ECO:0000313" key="10">
    <source>
        <dbReference type="Proteomes" id="UP001139193"/>
    </source>
</evidence>
<evidence type="ECO:0000259" key="7">
    <source>
        <dbReference type="Pfam" id="PF07980"/>
    </source>
</evidence>
<evidence type="ECO:0000256" key="6">
    <source>
        <dbReference type="SAM" id="SignalP"/>
    </source>
</evidence>
<dbReference type="Proteomes" id="UP001139193">
    <property type="component" value="Unassembled WGS sequence"/>
</dbReference>
<keyword evidence="3 6" id="KW-0732">Signal</keyword>
<organism evidence="9 10">
    <name type="scientific">Hymenobacter cyanobacteriorum</name>
    <dbReference type="NCBI Taxonomy" id="2926463"/>
    <lineage>
        <taxon>Bacteria</taxon>
        <taxon>Pseudomonadati</taxon>
        <taxon>Bacteroidota</taxon>
        <taxon>Cytophagia</taxon>
        <taxon>Cytophagales</taxon>
        <taxon>Hymenobacteraceae</taxon>
        <taxon>Hymenobacter</taxon>
    </lineage>
</organism>
<comment type="similarity">
    <text evidence="2">Belongs to the SusD family.</text>
</comment>
<comment type="caution">
    <text evidence="9">The sequence shown here is derived from an EMBL/GenBank/DDBJ whole genome shotgun (WGS) entry which is preliminary data.</text>
</comment>
<feature type="domain" description="SusD-like N-terminal" evidence="8">
    <location>
        <begin position="108"/>
        <end position="229"/>
    </location>
</feature>
<sequence length="576" mass="64976">MKTFKTLALACSLLTLGLATSCNDKEFLDVPPRGAISDEQINNAENIEKQVIAAYSQLGNDGFTAPFTSLWPYGNLRAGDAYKGGGGTGDVDAFHFYETFSYNRPDIGNTDEVWFRLYIGVGRANDALRRLNAISDAAMPNRKVRQGEVRFLRAHFYFILKTLFDRVPYIDETVEVADYNTVSNVALTSDQVWDKIAADFQFAVDNVPANQPEVGRANQLSAKAYLAKTRLYQAYKQNADHSVASIDQAKLQEVLKLTNEIIGSSRYSLYPDFGNNFQSNHDNGAESVFAIQFSKNDGTPKGRIQQGNKLNYPMNAEFGCCGFHQPSQNLVNSFKTDANGLPMFANFNTSGDLQTALDFNLNPVDPRVDHTVAVPGHPWKYDPGFIFQQSWVRVPGIYGYFMSMKENVGPNDPSFQKEPPFMSSSKNWAVIRYADVLLWKAEALIELNRAAEALPIINDIRQRAQNSTALLRTSTGAPTSNYHIGLYPSTNWTPAYARQALRFERRLEFAMEGSRFFDLVRWGIAADYLTTYLNQEKTRRQYLQDARFTRGRDEYLPIPQNQINFSKGLYQQNPGW</sequence>
<comment type="subcellular location">
    <subcellularLocation>
        <location evidence="1">Cell outer membrane</location>
    </subcellularLocation>
</comment>
<keyword evidence="10" id="KW-1185">Reference proteome</keyword>
<dbReference type="AlphaFoldDB" id="A0A9X2AJ71"/>
<dbReference type="SUPFAM" id="SSF48452">
    <property type="entry name" value="TPR-like"/>
    <property type="match status" value="1"/>
</dbReference>
<dbReference type="EMBL" id="JALBGC010000003">
    <property type="protein sequence ID" value="MCI1188439.1"/>
    <property type="molecule type" value="Genomic_DNA"/>
</dbReference>
<evidence type="ECO:0000256" key="3">
    <source>
        <dbReference type="ARBA" id="ARBA00022729"/>
    </source>
</evidence>
<evidence type="ECO:0000313" key="9">
    <source>
        <dbReference type="EMBL" id="MCI1188439.1"/>
    </source>
</evidence>
<dbReference type="Gene3D" id="1.25.40.390">
    <property type="match status" value="1"/>
</dbReference>
<keyword evidence="5" id="KW-0998">Cell outer membrane</keyword>
<name>A0A9X2AJ71_9BACT</name>
<evidence type="ECO:0000256" key="5">
    <source>
        <dbReference type="ARBA" id="ARBA00023237"/>
    </source>
</evidence>
<evidence type="ECO:0000256" key="1">
    <source>
        <dbReference type="ARBA" id="ARBA00004442"/>
    </source>
</evidence>
<dbReference type="InterPro" id="IPR033985">
    <property type="entry name" value="SusD-like_N"/>
</dbReference>
<feature type="domain" description="RagB/SusD" evidence="7">
    <location>
        <begin position="286"/>
        <end position="576"/>
    </location>
</feature>
<evidence type="ECO:0000256" key="2">
    <source>
        <dbReference type="ARBA" id="ARBA00006275"/>
    </source>
</evidence>
<evidence type="ECO:0000256" key="4">
    <source>
        <dbReference type="ARBA" id="ARBA00023136"/>
    </source>
</evidence>
<dbReference type="RefSeq" id="WP_241936697.1">
    <property type="nucleotide sequence ID" value="NZ_JALBGC010000003.1"/>
</dbReference>
<protein>
    <submittedName>
        <fullName evidence="9">RagB/SusD family nutrient uptake outer membrane protein</fullName>
    </submittedName>
</protein>
<feature type="signal peptide" evidence="6">
    <location>
        <begin position="1"/>
        <end position="21"/>
    </location>
</feature>
<accession>A0A9X2AJ71</accession>
<evidence type="ECO:0000259" key="8">
    <source>
        <dbReference type="Pfam" id="PF14322"/>
    </source>
</evidence>
<feature type="chain" id="PRO_5040803359" evidence="6">
    <location>
        <begin position="22"/>
        <end position="576"/>
    </location>
</feature>
<dbReference type="InterPro" id="IPR011990">
    <property type="entry name" value="TPR-like_helical_dom_sf"/>
</dbReference>
<proteinExistence type="inferred from homology"/>
<keyword evidence="4" id="KW-0472">Membrane</keyword>
<dbReference type="PROSITE" id="PS51257">
    <property type="entry name" value="PROKAR_LIPOPROTEIN"/>
    <property type="match status" value="1"/>
</dbReference>